<dbReference type="EC" id="2.7.13.3" evidence="2"/>
<sequence>MRRASLRLRLALAGALVLVLTLVAAQLGLSTLFNRHVERAISADLSDLSDYLIASIESDPDGKLVLASPPPDPAYSRPYSGRYWAVNAEEDAWTSRSLWDFTLPLPSAPPPGEDALITLPGPQDTLLLALDRSVIRPTGEGDRNLRVTVAIDRARIDTARAEFEAEMLPWLASLGFLLLAAGAVQIVVGLAPLATLGRRLGDLAAGREDRIGDDVPIEIAPLARQIDALLDARASEIERSRRRAADLAHGLKTPLQALLGEAGHLRDLGRTDEAHGVETVVHSIRRQVDRELARATIASSAQSARADIARATDGVVSVLRRTPAGAALVWQIDIPPDLIARIDSADLTEAMGALIENAVTHARQRITITAAHEAGLVHLTIRDDGPGMPEDQIARLRQRGQRLDTSGEGTGLGLSIADEIVANAGGTLTITDTGQGLSVRLSLKAMRKA</sequence>
<dbReference type="Gene3D" id="1.10.287.130">
    <property type="match status" value="1"/>
</dbReference>
<protein>
    <recommendedName>
        <fullName evidence="2">histidine kinase</fullName>
        <ecNumber evidence="2">2.7.13.3</ecNumber>
    </recommendedName>
</protein>
<dbReference type="Proteomes" id="UP001230978">
    <property type="component" value="Chromosome"/>
</dbReference>
<evidence type="ECO:0000256" key="8">
    <source>
        <dbReference type="SAM" id="Phobius"/>
    </source>
</evidence>
<evidence type="ECO:0000256" key="1">
    <source>
        <dbReference type="ARBA" id="ARBA00000085"/>
    </source>
</evidence>
<dbReference type="InterPro" id="IPR050428">
    <property type="entry name" value="TCS_sensor_his_kinase"/>
</dbReference>
<evidence type="ECO:0000256" key="3">
    <source>
        <dbReference type="ARBA" id="ARBA00022553"/>
    </source>
</evidence>
<evidence type="ECO:0000256" key="5">
    <source>
        <dbReference type="ARBA" id="ARBA00022692"/>
    </source>
</evidence>
<keyword evidence="3" id="KW-0597">Phosphoprotein</keyword>
<reference evidence="10 11" key="1">
    <citation type="submission" date="2023-04" db="EMBL/GenBank/DDBJ databases">
        <title>YMD61, complete Genome.</title>
        <authorList>
            <person name="Zhang J."/>
        </authorList>
    </citation>
    <scope>NUCLEOTIDE SEQUENCE [LARGE SCALE GENOMIC DNA]</scope>
    <source>
        <strain evidence="10 11">YMD61</strain>
    </source>
</reference>
<proteinExistence type="predicted"/>
<feature type="domain" description="Histidine kinase" evidence="9">
    <location>
        <begin position="246"/>
        <end position="447"/>
    </location>
</feature>
<keyword evidence="5 8" id="KW-0812">Transmembrane</keyword>
<dbReference type="RefSeq" id="WP_281465662.1">
    <property type="nucleotide sequence ID" value="NZ_CP124535.1"/>
</dbReference>
<evidence type="ECO:0000256" key="2">
    <source>
        <dbReference type="ARBA" id="ARBA00012438"/>
    </source>
</evidence>
<keyword evidence="7 8" id="KW-1133">Transmembrane helix</keyword>
<dbReference type="Pfam" id="PF02518">
    <property type="entry name" value="HATPase_c"/>
    <property type="match status" value="1"/>
</dbReference>
<dbReference type="InterPro" id="IPR003594">
    <property type="entry name" value="HATPase_dom"/>
</dbReference>
<evidence type="ECO:0000259" key="9">
    <source>
        <dbReference type="PROSITE" id="PS50109"/>
    </source>
</evidence>
<dbReference type="InterPro" id="IPR036097">
    <property type="entry name" value="HisK_dim/P_sf"/>
</dbReference>
<organism evidence="10 11">
    <name type="scientific">Fuscovulum ytuae</name>
    <dbReference type="NCBI Taxonomy" id="3042299"/>
    <lineage>
        <taxon>Bacteria</taxon>
        <taxon>Pseudomonadati</taxon>
        <taxon>Pseudomonadota</taxon>
        <taxon>Alphaproteobacteria</taxon>
        <taxon>Rhodobacterales</taxon>
        <taxon>Paracoccaceae</taxon>
        <taxon>Fuscovulum</taxon>
    </lineage>
</organism>
<evidence type="ECO:0000256" key="7">
    <source>
        <dbReference type="ARBA" id="ARBA00022989"/>
    </source>
</evidence>
<dbReference type="GO" id="GO:0016301">
    <property type="term" value="F:kinase activity"/>
    <property type="evidence" value="ECO:0007669"/>
    <property type="project" value="UniProtKB-KW"/>
</dbReference>
<dbReference type="InterPro" id="IPR005467">
    <property type="entry name" value="His_kinase_dom"/>
</dbReference>
<dbReference type="InterPro" id="IPR003661">
    <property type="entry name" value="HisK_dim/P_dom"/>
</dbReference>
<feature type="transmembrane region" description="Helical" evidence="8">
    <location>
        <begin position="170"/>
        <end position="193"/>
    </location>
</feature>
<dbReference type="PANTHER" id="PTHR45436">
    <property type="entry name" value="SENSOR HISTIDINE KINASE YKOH"/>
    <property type="match status" value="1"/>
</dbReference>
<keyword evidence="11" id="KW-1185">Reference proteome</keyword>
<evidence type="ECO:0000313" key="10">
    <source>
        <dbReference type="EMBL" id="WGV15873.1"/>
    </source>
</evidence>
<dbReference type="InterPro" id="IPR036890">
    <property type="entry name" value="HATPase_C_sf"/>
</dbReference>
<evidence type="ECO:0000256" key="4">
    <source>
        <dbReference type="ARBA" id="ARBA00022679"/>
    </source>
</evidence>
<comment type="catalytic activity">
    <reaction evidence="1">
        <text>ATP + protein L-histidine = ADP + protein N-phospho-L-histidine.</text>
        <dbReference type="EC" id="2.7.13.3"/>
    </reaction>
</comment>
<evidence type="ECO:0000313" key="11">
    <source>
        <dbReference type="Proteomes" id="UP001230978"/>
    </source>
</evidence>
<name>A0ABY8Q5E7_9RHOB</name>
<gene>
    <name evidence="10" type="ORF">QF092_16725</name>
</gene>
<dbReference type="EMBL" id="CP124535">
    <property type="protein sequence ID" value="WGV15873.1"/>
    <property type="molecule type" value="Genomic_DNA"/>
</dbReference>
<dbReference type="SUPFAM" id="SSF55874">
    <property type="entry name" value="ATPase domain of HSP90 chaperone/DNA topoisomerase II/histidine kinase"/>
    <property type="match status" value="1"/>
</dbReference>
<dbReference type="PANTHER" id="PTHR45436:SF5">
    <property type="entry name" value="SENSOR HISTIDINE KINASE TRCS"/>
    <property type="match status" value="1"/>
</dbReference>
<keyword evidence="8" id="KW-0472">Membrane</keyword>
<keyword evidence="6 10" id="KW-0418">Kinase</keyword>
<dbReference type="CDD" id="cd00082">
    <property type="entry name" value="HisKA"/>
    <property type="match status" value="1"/>
</dbReference>
<dbReference type="SUPFAM" id="SSF47384">
    <property type="entry name" value="Homodimeric domain of signal transducing histidine kinase"/>
    <property type="match status" value="1"/>
</dbReference>
<keyword evidence="4" id="KW-0808">Transferase</keyword>
<accession>A0ABY8Q5E7</accession>
<evidence type="ECO:0000256" key="6">
    <source>
        <dbReference type="ARBA" id="ARBA00022777"/>
    </source>
</evidence>
<dbReference type="PROSITE" id="PS50109">
    <property type="entry name" value="HIS_KIN"/>
    <property type="match status" value="1"/>
</dbReference>
<dbReference type="Gene3D" id="3.30.565.10">
    <property type="entry name" value="Histidine kinase-like ATPase, C-terminal domain"/>
    <property type="match status" value="1"/>
</dbReference>
<dbReference type="SMART" id="SM00387">
    <property type="entry name" value="HATPase_c"/>
    <property type="match status" value="1"/>
</dbReference>